<evidence type="ECO:0000256" key="4">
    <source>
        <dbReference type="PROSITE-ProRule" id="PRU00433"/>
    </source>
</evidence>
<evidence type="ECO:0000256" key="5">
    <source>
        <dbReference type="SAM" id="MobiDB-lite"/>
    </source>
</evidence>
<feature type="compositionally biased region" description="Low complexity" evidence="5">
    <location>
        <begin position="204"/>
        <end position="213"/>
    </location>
</feature>
<dbReference type="InterPro" id="IPR009056">
    <property type="entry name" value="Cyt_c-like_dom"/>
</dbReference>
<feature type="domain" description="Cytochrome c" evidence="8">
    <location>
        <begin position="833"/>
        <end position="940"/>
    </location>
</feature>
<dbReference type="InterPro" id="IPR036116">
    <property type="entry name" value="FN3_sf"/>
</dbReference>
<dbReference type="PANTHER" id="PTHR30600">
    <property type="entry name" value="CYTOCHROME C PEROXIDASE-RELATED"/>
    <property type="match status" value="1"/>
</dbReference>
<feature type="domain" description="Fibronectin type-III" evidence="7">
    <location>
        <begin position="414"/>
        <end position="500"/>
    </location>
</feature>
<evidence type="ECO:0000256" key="2">
    <source>
        <dbReference type="ARBA" id="ARBA00022723"/>
    </source>
</evidence>
<dbReference type="InterPro" id="IPR036909">
    <property type="entry name" value="Cyt_c-like_dom_sf"/>
</dbReference>
<keyword evidence="3 4" id="KW-0408">Iron</keyword>
<protein>
    <submittedName>
        <fullName evidence="9">Chitodextrinase</fullName>
    </submittedName>
</protein>
<dbReference type="CDD" id="cd00063">
    <property type="entry name" value="FN3"/>
    <property type="match status" value="3"/>
</dbReference>
<dbReference type="PROSITE" id="PS50853">
    <property type="entry name" value="FN3"/>
    <property type="match status" value="3"/>
</dbReference>
<dbReference type="PANTHER" id="PTHR30600:SF4">
    <property type="entry name" value="CYTOCHROME C DOMAIN-CONTAINING PROTEIN"/>
    <property type="match status" value="1"/>
</dbReference>
<keyword evidence="1 4" id="KW-0349">Heme</keyword>
<dbReference type="PROSITE" id="PS51007">
    <property type="entry name" value="CYTC"/>
    <property type="match status" value="2"/>
</dbReference>
<dbReference type="Gene3D" id="2.60.40.10">
    <property type="entry name" value="Immunoglobulins"/>
    <property type="match status" value="3"/>
</dbReference>
<feature type="domain" description="Fibronectin type-III" evidence="7">
    <location>
        <begin position="318"/>
        <end position="405"/>
    </location>
</feature>
<feature type="domain" description="Fibronectin type-III" evidence="7">
    <location>
        <begin position="129"/>
        <end position="211"/>
    </location>
</feature>
<proteinExistence type="predicted"/>
<dbReference type="SUPFAM" id="SSF49265">
    <property type="entry name" value="Fibronectin type III"/>
    <property type="match status" value="2"/>
</dbReference>
<accession>A0A841HLN7</accession>
<dbReference type="GO" id="GO:0020037">
    <property type="term" value="F:heme binding"/>
    <property type="evidence" value="ECO:0007669"/>
    <property type="project" value="InterPro"/>
</dbReference>
<name>A0A841HLN7_9GAMM</name>
<dbReference type="GO" id="GO:0009055">
    <property type="term" value="F:electron transfer activity"/>
    <property type="evidence" value="ECO:0007669"/>
    <property type="project" value="InterPro"/>
</dbReference>
<reference evidence="9 10" key="1">
    <citation type="submission" date="2020-08" db="EMBL/GenBank/DDBJ databases">
        <title>Genomic Encyclopedia of Type Strains, Phase IV (KMG-IV): sequencing the most valuable type-strain genomes for metagenomic binning, comparative biology and taxonomic classification.</title>
        <authorList>
            <person name="Goeker M."/>
        </authorList>
    </citation>
    <scope>NUCLEOTIDE SEQUENCE [LARGE SCALE GENOMIC DNA]</scope>
    <source>
        <strain evidence="9 10">DSM 26723</strain>
    </source>
</reference>
<evidence type="ECO:0000259" key="7">
    <source>
        <dbReference type="PROSITE" id="PS50853"/>
    </source>
</evidence>
<dbReference type="Gene3D" id="1.10.760.10">
    <property type="entry name" value="Cytochrome c-like domain"/>
    <property type="match status" value="1"/>
</dbReference>
<dbReference type="SMART" id="SM00060">
    <property type="entry name" value="FN3"/>
    <property type="match status" value="3"/>
</dbReference>
<dbReference type="InterPro" id="IPR021016">
    <property type="entry name" value="Beta-xylanase"/>
</dbReference>
<dbReference type="Pfam" id="PF11606">
    <property type="entry name" value="AlcCBM31"/>
    <property type="match status" value="2"/>
</dbReference>
<feature type="region of interest" description="Disordered" evidence="5">
    <location>
        <begin position="204"/>
        <end position="223"/>
    </location>
</feature>
<dbReference type="AlphaFoldDB" id="A0A841HLN7"/>
<dbReference type="InterPro" id="IPR051395">
    <property type="entry name" value="Cytochrome_c_Peroxidase/MauG"/>
</dbReference>
<evidence type="ECO:0000256" key="3">
    <source>
        <dbReference type="ARBA" id="ARBA00023004"/>
    </source>
</evidence>
<evidence type="ECO:0000259" key="8">
    <source>
        <dbReference type="PROSITE" id="PS51007"/>
    </source>
</evidence>
<keyword evidence="6" id="KW-0732">Signal</keyword>
<dbReference type="InterPro" id="IPR038560">
    <property type="entry name" value="Beta-xylanase_CBM31_sf"/>
</dbReference>
<dbReference type="SUPFAM" id="SSF46626">
    <property type="entry name" value="Cytochrome c"/>
    <property type="match status" value="2"/>
</dbReference>
<organism evidence="9 10">
    <name type="scientific">Povalibacter uvarum</name>
    <dbReference type="NCBI Taxonomy" id="732238"/>
    <lineage>
        <taxon>Bacteria</taxon>
        <taxon>Pseudomonadati</taxon>
        <taxon>Pseudomonadota</taxon>
        <taxon>Gammaproteobacteria</taxon>
        <taxon>Steroidobacterales</taxon>
        <taxon>Steroidobacteraceae</taxon>
        <taxon>Povalibacter</taxon>
    </lineage>
</organism>
<feature type="chain" id="PRO_5032369695" evidence="6">
    <location>
        <begin position="36"/>
        <end position="1074"/>
    </location>
</feature>
<keyword evidence="2 4" id="KW-0479">Metal-binding</keyword>
<gene>
    <name evidence="9" type="ORF">HNQ60_002385</name>
</gene>
<evidence type="ECO:0000313" key="9">
    <source>
        <dbReference type="EMBL" id="MBB6093504.1"/>
    </source>
</evidence>
<dbReference type="InterPro" id="IPR010538">
    <property type="entry name" value="DHOR"/>
</dbReference>
<feature type="compositionally biased region" description="Gly residues" evidence="5">
    <location>
        <begin position="214"/>
        <end position="223"/>
    </location>
</feature>
<dbReference type="Gene3D" id="2.60.40.2450">
    <property type="entry name" value="Beta-1,3-xylanase, CBM31 domain"/>
    <property type="match status" value="2"/>
</dbReference>
<dbReference type="InterPro" id="IPR003961">
    <property type="entry name" value="FN3_dom"/>
</dbReference>
<evidence type="ECO:0000313" key="10">
    <source>
        <dbReference type="Proteomes" id="UP000588068"/>
    </source>
</evidence>
<dbReference type="Pfam" id="PF06537">
    <property type="entry name" value="DHOR"/>
    <property type="match status" value="1"/>
</dbReference>
<dbReference type="InterPro" id="IPR013783">
    <property type="entry name" value="Ig-like_fold"/>
</dbReference>
<dbReference type="RefSeq" id="WP_184331987.1">
    <property type="nucleotide sequence ID" value="NZ_JACHHZ010000003.1"/>
</dbReference>
<evidence type="ECO:0000256" key="1">
    <source>
        <dbReference type="ARBA" id="ARBA00022617"/>
    </source>
</evidence>
<dbReference type="Proteomes" id="UP000588068">
    <property type="component" value="Unassembled WGS sequence"/>
</dbReference>
<evidence type="ECO:0000256" key="6">
    <source>
        <dbReference type="SAM" id="SignalP"/>
    </source>
</evidence>
<dbReference type="GO" id="GO:0033905">
    <property type="term" value="F:xylan endo-1,3-beta-xylosidase activity"/>
    <property type="evidence" value="ECO:0007669"/>
    <property type="project" value="InterPro"/>
</dbReference>
<feature type="signal peptide" evidence="6">
    <location>
        <begin position="1"/>
        <end position="35"/>
    </location>
</feature>
<dbReference type="Pfam" id="PF00041">
    <property type="entry name" value="fn3"/>
    <property type="match status" value="2"/>
</dbReference>
<feature type="domain" description="Cytochrome c" evidence="8">
    <location>
        <begin position="952"/>
        <end position="1074"/>
    </location>
</feature>
<comment type="caution">
    <text evidence="9">The sequence shown here is derived from an EMBL/GenBank/DDBJ whole genome shotgun (WGS) entry which is preliminary data.</text>
</comment>
<dbReference type="EMBL" id="JACHHZ010000003">
    <property type="protein sequence ID" value="MBB6093504.1"/>
    <property type="molecule type" value="Genomic_DNA"/>
</dbReference>
<sequence length="1074" mass="112992">MKLTDDLHRESSPRAKSLLLSLLALFACAPFAVQAAQGIEKVGSTATLWFDDGGWTGSWNYLCLGESCIAGSKVGTRWQRTITEQTINVGSTYSIQLKIQHTPTGQYISPVYSVTATGSGGGGGGAPAVPTGLAVGSPTSSSLTVTWNASSGTDHYDVYRGGSLVGSPTGTSLVNTGLAASTTYSYAVRACNASNVCSAQSSAVSGTTSASTPPGGGGGGAGQFGIDGTGKLYHVDEGWTASFNYLCLNGACSPGTRVNGRFERSVSVTAGSSYSIEFKVQDNTVGQCLTGAQPITYVAGGASIASSCASPDTTAPTVPTGLQATAQNGHAVQLTWTASTDDKSVAKYDVYRNGGSTPVGSPTGTSFVNTGLTEQSVYTYRVRACDAAGNCSAQSSQVSVTTPVFVPDTTAPSVPTGLQTTAVNPTSVALAWTPSTDAGGVVAKYDVYRNGTLATSPAGPASTITGLSSGVTYSFRVRACDDSNNCSAQSGPLSVTTPVVPINVNTTSNSYSDHNVGPPPRANPPSALATPINGVAPTSHGFAFDINGSTLAWRWGPQNVANVAGAVRAPGDSGLEMHCSMNNNATFLKVSVVNSTATIPCTGTYTYFFRYLHPQPLNNNMATRWIYTALFTTAGARINPAAYTPFVDGSANWMRPRHPISHDGITAAVIDNQSNAIRIRDLDRYTLWVNDSPGNVALNYAISGSVLRVESLRNNAGAVNGQNFFAVEQNPGFGGIYSYGQVIQFEITAIAGRESSQTYNDFMYYIVGYGWSSYGDPRLKSAGKAGTTMFVSDTGAYSALEKNAVFTQPMVTVHTEDQIDDFLVGHHIFHGIDPNKRGSTLFDDPDVRIGDRTCGGCHFRDGRGSEIIQTSKGPRLPPPIYGLKLLDVMIGRQAGFTWDGSATTIRQQVENALVDDHHVQVSAVPTRAIDLMTSYIELLTVPNRNPGSYDDPAVVQGDVLFSQVGCAGCHTPVQYTSSTAATHLRNLEIRPYTDMKVWNVNGGSFRTAPLWGLGHNIDLLQRNARVLRFMHDGSATSVDGAIQEHDGAAATSRTQYNALSATDRAALVKFVESL</sequence>
<dbReference type="GO" id="GO:0004130">
    <property type="term" value="F:cytochrome-c peroxidase activity"/>
    <property type="evidence" value="ECO:0007669"/>
    <property type="project" value="TreeGrafter"/>
</dbReference>
<keyword evidence="10" id="KW-1185">Reference proteome</keyword>
<dbReference type="PROSITE" id="PS51257">
    <property type="entry name" value="PROKAR_LIPOPROTEIN"/>
    <property type="match status" value="1"/>
</dbReference>
<dbReference type="GO" id="GO:0046872">
    <property type="term" value="F:metal ion binding"/>
    <property type="evidence" value="ECO:0007669"/>
    <property type="project" value="UniProtKB-KW"/>
</dbReference>